<dbReference type="SUPFAM" id="SSF51316">
    <property type="entry name" value="Mss4-like"/>
    <property type="match status" value="1"/>
</dbReference>
<keyword evidence="3" id="KW-0862">Zinc</keyword>
<dbReference type="GO" id="GO:0016846">
    <property type="term" value="F:carbon-sulfur lyase activity"/>
    <property type="evidence" value="ECO:0007669"/>
    <property type="project" value="InterPro"/>
</dbReference>
<dbReference type="PANTHER" id="PTHR33337">
    <property type="entry name" value="GFA DOMAIN-CONTAINING PROTEIN"/>
    <property type="match status" value="1"/>
</dbReference>
<evidence type="ECO:0000313" key="7">
    <source>
        <dbReference type="Proteomes" id="UP000218327"/>
    </source>
</evidence>
<name>A0A2A5ADI9_9GAMM</name>
<feature type="domain" description="CENP-V/GFA" evidence="5">
    <location>
        <begin position="3"/>
        <end position="130"/>
    </location>
</feature>
<sequence length="134" mass="14882">MKIHASCSCTKVQFESEIEPVIQLCCHCLDCQDALQADYAEIAFFKISSAKWSGATESKNYVADSGSRTRREQCAECSTVMFDRSEGFPKLIGVMMAQIKPPFSSEPACHVYIKDKQAKVLIPDGIKTYEKGIS</sequence>
<evidence type="ECO:0000256" key="1">
    <source>
        <dbReference type="ARBA" id="ARBA00005495"/>
    </source>
</evidence>
<dbReference type="AlphaFoldDB" id="A0A2A5ADI9"/>
<dbReference type="Proteomes" id="UP000218327">
    <property type="component" value="Unassembled WGS sequence"/>
</dbReference>
<evidence type="ECO:0000259" key="5">
    <source>
        <dbReference type="PROSITE" id="PS51891"/>
    </source>
</evidence>
<dbReference type="GO" id="GO:0046872">
    <property type="term" value="F:metal ion binding"/>
    <property type="evidence" value="ECO:0007669"/>
    <property type="project" value="UniProtKB-KW"/>
</dbReference>
<protein>
    <recommendedName>
        <fullName evidence="5">CENP-V/GFA domain-containing protein</fullName>
    </recommendedName>
</protein>
<dbReference type="Gene3D" id="3.90.1590.10">
    <property type="entry name" value="glutathione-dependent formaldehyde- activating enzyme (gfa)"/>
    <property type="match status" value="1"/>
</dbReference>
<dbReference type="PROSITE" id="PS51891">
    <property type="entry name" value="CENP_V_GFA"/>
    <property type="match status" value="1"/>
</dbReference>
<organism evidence="6 7">
    <name type="scientific">SAR86 cluster bacterium</name>
    <dbReference type="NCBI Taxonomy" id="2030880"/>
    <lineage>
        <taxon>Bacteria</taxon>
        <taxon>Pseudomonadati</taxon>
        <taxon>Pseudomonadota</taxon>
        <taxon>Gammaproteobacteria</taxon>
        <taxon>SAR86 cluster</taxon>
    </lineage>
</organism>
<keyword evidence="2" id="KW-0479">Metal-binding</keyword>
<dbReference type="Pfam" id="PF04828">
    <property type="entry name" value="GFA"/>
    <property type="match status" value="1"/>
</dbReference>
<evidence type="ECO:0000313" key="6">
    <source>
        <dbReference type="EMBL" id="PCJ17130.1"/>
    </source>
</evidence>
<dbReference type="InterPro" id="IPR006913">
    <property type="entry name" value="CENP-V/GFA"/>
</dbReference>
<dbReference type="EMBL" id="NVVJ01000110">
    <property type="protein sequence ID" value="PCJ17130.1"/>
    <property type="molecule type" value="Genomic_DNA"/>
</dbReference>
<proteinExistence type="inferred from homology"/>
<reference evidence="7" key="1">
    <citation type="submission" date="2017-08" db="EMBL/GenBank/DDBJ databases">
        <title>A dynamic microbial community with high functional redundancy inhabits the cold, oxic subseafloor aquifer.</title>
        <authorList>
            <person name="Tully B.J."/>
            <person name="Wheat C.G."/>
            <person name="Glazer B.T."/>
            <person name="Huber J.A."/>
        </authorList>
    </citation>
    <scope>NUCLEOTIDE SEQUENCE [LARGE SCALE GENOMIC DNA]</scope>
</reference>
<evidence type="ECO:0000256" key="4">
    <source>
        <dbReference type="ARBA" id="ARBA00023239"/>
    </source>
</evidence>
<comment type="similarity">
    <text evidence="1">Belongs to the Gfa family.</text>
</comment>
<comment type="caution">
    <text evidence="6">The sequence shown here is derived from an EMBL/GenBank/DDBJ whole genome shotgun (WGS) entry which is preliminary data.</text>
</comment>
<gene>
    <name evidence="6" type="ORF">COA96_18035</name>
</gene>
<dbReference type="PANTHER" id="PTHR33337:SF40">
    <property type="entry name" value="CENP-V_GFA DOMAIN-CONTAINING PROTEIN-RELATED"/>
    <property type="match status" value="1"/>
</dbReference>
<dbReference type="InterPro" id="IPR011057">
    <property type="entry name" value="Mss4-like_sf"/>
</dbReference>
<accession>A0A2A5ADI9</accession>
<keyword evidence="4" id="KW-0456">Lyase</keyword>
<evidence type="ECO:0000256" key="3">
    <source>
        <dbReference type="ARBA" id="ARBA00022833"/>
    </source>
</evidence>
<evidence type="ECO:0000256" key="2">
    <source>
        <dbReference type="ARBA" id="ARBA00022723"/>
    </source>
</evidence>